<dbReference type="NCBIfam" id="NF040982">
    <property type="entry name" value="ComGD"/>
    <property type="match status" value="1"/>
</dbReference>
<evidence type="ECO:0008006" key="3">
    <source>
        <dbReference type="Google" id="ProtNLM"/>
    </source>
</evidence>
<name>E4KNJ9_9LACT</name>
<dbReference type="AlphaFoldDB" id="E4KNJ9"/>
<dbReference type="GO" id="GO:0030420">
    <property type="term" value="P:establishment of competence for transformation"/>
    <property type="evidence" value="ECO:0007669"/>
    <property type="project" value="InterPro"/>
</dbReference>
<dbReference type="STRING" id="908337.HMPREF9257_0362"/>
<dbReference type="PIRSF" id="PIRSF021292">
    <property type="entry name" value="Competence_ComGD"/>
    <property type="match status" value="1"/>
</dbReference>
<keyword evidence="2" id="KW-1185">Reference proteome</keyword>
<organism evidence="1 2">
    <name type="scientific">Eremococcus coleocola ACS-139-V-Col8</name>
    <dbReference type="NCBI Taxonomy" id="908337"/>
    <lineage>
        <taxon>Bacteria</taxon>
        <taxon>Bacillati</taxon>
        <taxon>Bacillota</taxon>
        <taxon>Bacilli</taxon>
        <taxon>Lactobacillales</taxon>
        <taxon>Aerococcaceae</taxon>
        <taxon>Eremococcus</taxon>
    </lineage>
</organism>
<reference evidence="1 2" key="1">
    <citation type="submission" date="2010-10" db="EMBL/GenBank/DDBJ databases">
        <authorList>
            <person name="Durkin A.S."/>
            <person name="Madupu R."/>
            <person name="Torralba M."/>
            <person name="Gillis M."/>
            <person name="Methe B."/>
            <person name="Sutton G."/>
            <person name="Nelson K.E."/>
        </authorList>
    </citation>
    <scope>NUCLEOTIDE SEQUENCE [LARGE SCALE GENOMIC DNA]</scope>
    <source>
        <strain evidence="1 2">ACS-139-V-Col8</strain>
    </source>
</reference>
<dbReference type="Proteomes" id="UP000005990">
    <property type="component" value="Unassembled WGS sequence"/>
</dbReference>
<protein>
    <recommendedName>
        <fullName evidence="3">Competence protein ComGD</fullName>
    </recommendedName>
</protein>
<sequence length="135" mass="15742">MESLLVLTIITLVMIAFQTIPSRDLHHYLEVNFFFSHLKSQLIFGQEKAMTRLEPIRVSFHKDLNQIYFAAQSHLYPYQILDLPADLELASNFEFIFTPTGRTNAFKTVIFNDLTKQEAYYLKFQLGSGRFVLSQ</sequence>
<evidence type="ECO:0000313" key="2">
    <source>
        <dbReference type="Proteomes" id="UP000005990"/>
    </source>
</evidence>
<dbReference type="EMBL" id="AENN01000011">
    <property type="protein sequence ID" value="EFR31530.1"/>
    <property type="molecule type" value="Genomic_DNA"/>
</dbReference>
<proteinExistence type="predicted"/>
<evidence type="ECO:0000313" key="1">
    <source>
        <dbReference type="EMBL" id="EFR31530.1"/>
    </source>
</evidence>
<gene>
    <name evidence="1" type="ORF">HMPREF9257_0362</name>
</gene>
<accession>E4KNJ9</accession>
<dbReference type="InterPro" id="IPR016785">
    <property type="entry name" value="ComGD"/>
</dbReference>
<dbReference type="eggNOG" id="COG4970">
    <property type="taxonomic scope" value="Bacteria"/>
</dbReference>
<dbReference type="RefSeq" id="WP_006418064.1">
    <property type="nucleotide sequence ID" value="NZ_AENN01000011.1"/>
</dbReference>
<comment type="caution">
    <text evidence="1">The sequence shown here is derived from an EMBL/GenBank/DDBJ whole genome shotgun (WGS) entry which is preliminary data.</text>
</comment>